<keyword evidence="7" id="KW-1185">Reference proteome</keyword>
<dbReference type="Proteomes" id="UP000095546">
    <property type="component" value="Unassembled WGS sequence"/>
</dbReference>
<accession>A0A174B4V9</accession>
<comment type="similarity">
    <text evidence="1 4">Belongs to the 1-acyl-sn-glycerol-3-phosphate acyltransferase family.</text>
</comment>
<dbReference type="CDD" id="cd07989">
    <property type="entry name" value="LPLAT_AGPAT-like"/>
    <property type="match status" value="1"/>
</dbReference>
<reference evidence="6 7" key="1">
    <citation type="submission" date="2015-09" db="EMBL/GenBank/DDBJ databases">
        <authorList>
            <consortium name="Pathogen Informatics"/>
        </authorList>
    </citation>
    <scope>NUCLEOTIDE SEQUENCE [LARGE SCALE GENOMIC DNA]</scope>
    <source>
        <strain evidence="6 7">2789STDY5608828</strain>
    </source>
</reference>
<dbReference type="InterPro" id="IPR002123">
    <property type="entry name" value="Plipid/glycerol_acylTrfase"/>
</dbReference>
<comment type="domain">
    <text evidence="4">The HXXXXD motif is essential for acyltransferase activity and may constitute the binding site for the phosphate moiety of the glycerol-3-phosphate.</text>
</comment>
<dbReference type="GO" id="GO:0006654">
    <property type="term" value="P:phosphatidic acid biosynthetic process"/>
    <property type="evidence" value="ECO:0007669"/>
    <property type="project" value="TreeGrafter"/>
</dbReference>
<keyword evidence="4" id="KW-0444">Lipid biosynthesis</keyword>
<dbReference type="InterPro" id="IPR004552">
    <property type="entry name" value="AGP_acyltrans"/>
</dbReference>
<evidence type="ECO:0000313" key="7">
    <source>
        <dbReference type="Proteomes" id="UP000095546"/>
    </source>
</evidence>
<dbReference type="EMBL" id="CYYU01000015">
    <property type="protein sequence ID" value="CUN94638.1"/>
    <property type="molecule type" value="Genomic_DNA"/>
</dbReference>
<evidence type="ECO:0000256" key="3">
    <source>
        <dbReference type="ARBA" id="ARBA00023315"/>
    </source>
</evidence>
<dbReference type="STRING" id="187979.ERS852385_01758"/>
<keyword evidence="4" id="KW-0443">Lipid metabolism</keyword>
<dbReference type="OrthoDB" id="9803035at2"/>
<gene>
    <name evidence="6" type="primary">plsC</name>
    <name evidence="6" type="ORF">ERS852385_01758</name>
</gene>
<dbReference type="AlphaFoldDB" id="A0A174B4V9"/>
<name>A0A174B4V9_9FIRM</name>
<keyword evidence="3 4" id="KW-0012">Acyltransferase</keyword>
<proteinExistence type="inferred from homology"/>
<sequence length="201" mass="22141">MLYTTLRIIFAVIFQLLFRAKTYGKENLPAEGPVILAANHMSNWDPPLLATFLPRPVSYMAKIELFEHPIFGAAIRRCHAFPVKRGAADRGAIKAAVNVLRQGRVLGLFPEGTRSKDGKLHKAEAGVGLLAAMSGAPVVPACIVGTDRIMQKGGFLPKLSIMYGEPMHFTGDKRDKEQLEAFSQEIMAHIAVMREEIEKIS</sequence>
<dbReference type="GO" id="GO:0003841">
    <property type="term" value="F:1-acylglycerol-3-phosphate O-acyltransferase activity"/>
    <property type="evidence" value="ECO:0007669"/>
    <property type="project" value="UniProtKB-UniRule"/>
</dbReference>
<evidence type="ECO:0000256" key="4">
    <source>
        <dbReference type="RuleBase" id="RU361267"/>
    </source>
</evidence>
<dbReference type="GO" id="GO:0016020">
    <property type="term" value="C:membrane"/>
    <property type="evidence" value="ECO:0007669"/>
    <property type="project" value="InterPro"/>
</dbReference>
<keyword evidence="2 4" id="KW-0808">Transferase</keyword>
<dbReference type="SMART" id="SM00563">
    <property type="entry name" value="PlsC"/>
    <property type="match status" value="1"/>
</dbReference>
<dbReference type="NCBIfam" id="TIGR00530">
    <property type="entry name" value="AGP_acyltrn"/>
    <property type="match status" value="1"/>
</dbReference>
<feature type="domain" description="Phospholipid/glycerol acyltransferase" evidence="5">
    <location>
        <begin position="34"/>
        <end position="146"/>
    </location>
</feature>
<protein>
    <recommendedName>
        <fullName evidence="4">1-acyl-sn-glycerol-3-phosphate acyltransferase</fullName>
        <ecNumber evidence="4">2.3.1.51</ecNumber>
    </recommendedName>
</protein>
<dbReference type="SUPFAM" id="SSF69593">
    <property type="entry name" value="Glycerol-3-phosphate (1)-acyltransferase"/>
    <property type="match status" value="1"/>
</dbReference>
<dbReference type="Pfam" id="PF01553">
    <property type="entry name" value="Acyltransferase"/>
    <property type="match status" value="1"/>
</dbReference>
<dbReference type="EC" id="2.3.1.51" evidence="4"/>
<evidence type="ECO:0000313" key="6">
    <source>
        <dbReference type="EMBL" id="CUN94638.1"/>
    </source>
</evidence>
<keyword evidence="4" id="KW-1208">Phospholipid metabolism</keyword>
<comment type="catalytic activity">
    <reaction evidence="4">
        <text>a 1-acyl-sn-glycero-3-phosphate + an acyl-CoA = a 1,2-diacyl-sn-glycero-3-phosphate + CoA</text>
        <dbReference type="Rhea" id="RHEA:19709"/>
        <dbReference type="ChEBI" id="CHEBI:57287"/>
        <dbReference type="ChEBI" id="CHEBI:57970"/>
        <dbReference type="ChEBI" id="CHEBI:58342"/>
        <dbReference type="ChEBI" id="CHEBI:58608"/>
        <dbReference type="EC" id="2.3.1.51"/>
    </reaction>
</comment>
<dbReference type="RefSeq" id="WP_036375201.1">
    <property type="nucleotide sequence ID" value="NZ_CABIWZ010000015.1"/>
</dbReference>
<evidence type="ECO:0000256" key="1">
    <source>
        <dbReference type="ARBA" id="ARBA00008655"/>
    </source>
</evidence>
<organism evidence="6 7">
    <name type="scientific">Mitsuokella jalaludinii</name>
    <dbReference type="NCBI Taxonomy" id="187979"/>
    <lineage>
        <taxon>Bacteria</taxon>
        <taxon>Bacillati</taxon>
        <taxon>Bacillota</taxon>
        <taxon>Negativicutes</taxon>
        <taxon>Selenomonadales</taxon>
        <taxon>Selenomonadaceae</taxon>
        <taxon>Mitsuokella</taxon>
    </lineage>
</organism>
<dbReference type="PANTHER" id="PTHR10434:SF11">
    <property type="entry name" value="1-ACYL-SN-GLYCEROL-3-PHOSPHATE ACYLTRANSFERASE"/>
    <property type="match status" value="1"/>
</dbReference>
<evidence type="ECO:0000259" key="5">
    <source>
        <dbReference type="SMART" id="SM00563"/>
    </source>
</evidence>
<dbReference type="eggNOG" id="COG0204">
    <property type="taxonomic scope" value="Bacteria"/>
</dbReference>
<keyword evidence="4" id="KW-0594">Phospholipid biosynthesis</keyword>
<evidence type="ECO:0000256" key="2">
    <source>
        <dbReference type="ARBA" id="ARBA00022679"/>
    </source>
</evidence>
<dbReference type="GeneID" id="83708751"/>
<dbReference type="PANTHER" id="PTHR10434">
    <property type="entry name" value="1-ACYL-SN-GLYCEROL-3-PHOSPHATE ACYLTRANSFERASE"/>
    <property type="match status" value="1"/>
</dbReference>